<dbReference type="Pfam" id="PF16822">
    <property type="entry name" value="ALGX"/>
    <property type="match status" value="1"/>
</dbReference>
<evidence type="ECO:0000256" key="6">
    <source>
        <dbReference type="ARBA" id="ARBA00022841"/>
    </source>
</evidence>
<keyword evidence="8" id="KW-1133">Transmembrane helix</keyword>
<dbReference type="GO" id="GO:0042121">
    <property type="term" value="P:alginic acid biosynthetic process"/>
    <property type="evidence" value="ECO:0007669"/>
    <property type="project" value="UniProtKB-UniPathway"/>
</dbReference>
<accession>A0A3A9JIX9</accession>
<dbReference type="RefSeq" id="WP_120637802.1">
    <property type="nucleotide sequence ID" value="NZ_RAQU01000035.1"/>
</dbReference>
<keyword evidence="3" id="KW-0808">Transferase</keyword>
<keyword evidence="8" id="KW-0472">Membrane</keyword>
<dbReference type="Proteomes" id="UP000278036">
    <property type="component" value="Unassembled WGS sequence"/>
</dbReference>
<evidence type="ECO:0000313" key="12">
    <source>
        <dbReference type="Proteomes" id="UP000274097"/>
    </source>
</evidence>
<dbReference type="InterPro" id="IPR031811">
    <property type="entry name" value="ALGX/ALGJ_SGNH-like"/>
</dbReference>
<dbReference type="AlphaFoldDB" id="A0A3A9JIX9"/>
<dbReference type="CDD" id="cd14444">
    <property type="entry name" value="AlgX_N_like_1"/>
    <property type="match status" value="1"/>
</dbReference>
<dbReference type="GO" id="GO:0042597">
    <property type="term" value="C:periplasmic space"/>
    <property type="evidence" value="ECO:0007669"/>
    <property type="project" value="UniProtKB-SubCell"/>
</dbReference>
<evidence type="ECO:0000313" key="11">
    <source>
        <dbReference type="EMBL" id="RMI20649.1"/>
    </source>
</evidence>
<keyword evidence="10" id="KW-0132">Cell division</keyword>
<dbReference type="OrthoDB" id="5243588at2"/>
<comment type="caution">
    <text evidence="10">The sequence shown here is derived from an EMBL/GenBank/DDBJ whole genome shotgun (WGS) entry which is preliminary data.</text>
</comment>
<dbReference type="InParanoid" id="A0A3A9JIX9"/>
<comment type="pathway">
    <text evidence="2">Glycan biosynthesis; alginate biosynthesis.</text>
</comment>
<keyword evidence="8" id="KW-0812">Transmembrane</keyword>
<proteinExistence type="predicted"/>
<gene>
    <name evidence="10" type="ORF">D6Z83_08000</name>
    <name evidence="11" type="ORF">EBE87_14365</name>
</gene>
<evidence type="ECO:0000256" key="3">
    <source>
        <dbReference type="ARBA" id="ARBA00022679"/>
    </source>
</evidence>
<sequence length="376" mass="40842">MIPPTSRFRRAASVGQGVAVIALLGWGFWQGITAMTAPEAQERIRQTFSFQSLLKGETAAAVNHAMAHNLPVDPLFRATGGVLRWKIFGSAGPQVRAGCDDWLFLTEELRPWPDAAAHQATRVAALRRAAAKLAEQQIQLLVAVVPDKARVYSEELCGAPWSTQSQARYDGFVAALQEAGLRHVSLLPALRDAKANGPVFYRTDTHWSQAGAATAAEAIAPMVRQMGIEPAERFRTTAEATESNGPGDLLRLMSLDKVPDWLRPTPDRQHKETTEAEQPVESGGGGLLDETPAPPVTLIGSSYSVNANFHGQLQQALGVTTGNFAQAGGGFFRAASDYFAGEAFRETPPKLVVWEIPERVIGQPIEPAEQRFLDRW</sequence>
<evidence type="ECO:0000256" key="4">
    <source>
        <dbReference type="ARBA" id="ARBA00022729"/>
    </source>
</evidence>
<keyword evidence="12" id="KW-1185">Reference proteome</keyword>
<feature type="region of interest" description="Disordered" evidence="7">
    <location>
        <begin position="262"/>
        <end position="293"/>
    </location>
</feature>
<feature type="compositionally biased region" description="Basic and acidic residues" evidence="7">
    <location>
        <begin position="262"/>
        <end position="274"/>
    </location>
</feature>
<comment type="subcellular location">
    <subcellularLocation>
        <location evidence="1">Periplasm</location>
    </subcellularLocation>
</comment>
<evidence type="ECO:0000256" key="2">
    <source>
        <dbReference type="ARBA" id="ARBA00005182"/>
    </source>
</evidence>
<keyword evidence="6" id="KW-0016">Alginate biosynthesis</keyword>
<keyword evidence="4" id="KW-0732">Signal</keyword>
<evidence type="ECO:0000256" key="1">
    <source>
        <dbReference type="ARBA" id="ARBA00004418"/>
    </source>
</evidence>
<evidence type="ECO:0000259" key="9">
    <source>
        <dbReference type="Pfam" id="PF16822"/>
    </source>
</evidence>
<dbReference type="GO" id="GO:0016740">
    <property type="term" value="F:transferase activity"/>
    <property type="evidence" value="ECO:0007669"/>
    <property type="project" value="UniProtKB-KW"/>
</dbReference>
<evidence type="ECO:0000256" key="8">
    <source>
        <dbReference type="SAM" id="Phobius"/>
    </source>
</evidence>
<feature type="transmembrane region" description="Helical" evidence="8">
    <location>
        <begin position="12"/>
        <end position="29"/>
    </location>
</feature>
<evidence type="ECO:0000256" key="7">
    <source>
        <dbReference type="SAM" id="MobiDB-lite"/>
    </source>
</evidence>
<evidence type="ECO:0000313" key="13">
    <source>
        <dbReference type="Proteomes" id="UP000278036"/>
    </source>
</evidence>
<reference evidence="10 13" key="1">
    <citation type="submission" date="2018-09" db="EMBL/GenBank/DDBJ databases">
        <title>Roseomonas sp. nov., isolated from feces of Tibetan antelopes in the Qinghai-Tibet plateau, China.</title>
        <authorList>
            <person name="Tian Z."/>
        </authorList>
    </citation>
    <scope>NUCLEOTIDE SEQUENCE [LARGE SCALE GENOMIC DNA]</scope>
    <source>
        <strain evidence="11 12">Z23</strain>
        <strain evidence="10 13">Z24</strain>
    </source>
</reference>
<evidence type="ECO:0000313" key="10">
    <source>
        <dbReference type="EMBL" id="RKK04723.1"/>
    </source>
</evidence>
<evidence type="ECO:0000256" key="5">
    <source>
        <dbReference type="ARBA" id="ARBA00022764"/>
    </source>
</evidence>
<dbReference type="GO" id="GO:0051301">
    <property type="term" value="P:cell division"/>
    <property type="evidence" value="ECO:0007669"/>
    <property type="project" value="UniProtKB-KW"/>
</dbReference>
<organism evidence="10 13">
    <name type="scientific">Teichococcus wenyumeiae</name>
    <dbReference type="NCBI Taxonomy" id="2478470"/>
    <lineage>
        <taxon>Bacteria</taxon>
        <taxon>Pseudomonadati</taxon>
        <taxon>Pseudomonadota</taxon>
        <taxon>Alphaproteobacteria</taxon>
        <taxon>Acetobacterales</taxon>
        <taxon>Roseomonadaceae</taxon>
        <taxon>Roseomonas</taxon>
    </lineage>
</organism>
<protein>
    <submittedName>
        <fullName evidence="10">Cell division protein FtsQ</fullName>
    </submittedName>
</protein>
<name>A0A3A9JIX9_9PROT</name>
<keyword evidence="5" id="KW-0574">Periplasm</keyword>
<dbReference type="EMBL" id="RAQU01000035">
    <property type="protein sequence ID" value="RKK04723.1"/>
    <property type="molecule type" value="Genomic_DNA"/>
</dbReference>
<dbReference type="UniPathway" id="UPA00286"/>
<feature type="domain" description="AlgX/AlgJ SGNH hydrolase-like" evidence="9">
    <location>
        <begin position="95"/>
        <end position="358"/>
    </location>
</feature>
<dbReference type="Proteomes" id="UP000274097">
    <property type="component" value="Unassembled WGS sequence"/>
</dbReference>
<dbReference type="EMBL" id="RFLX01000010">
    <property type="protein sequence ID" value="RMI20649.1"/>
    <property type="molecule type" value="Genomic_DNA"/>
</dbReference>
<keyword evidence="10" id="KW-0131">Cell cycle</keyword>